<dbReference type="AlphaFoldDB" id="A0A1R3RYC3"/>
<keyword evidence="3" id="KW-1185">Reference proteome</keyword>
<gene>
    <name evidence="2" type="ORF">ASPCADRAFT_126393</name>
</gene>
<reference evidence="3" key="1">
    <citation type="journal article" date="2017" name="Genome Biol.">
        <title>Comparative genomics reveals high biological diversity and specific adaptations in the industrially and medically important fungal genus Aspergillus.</title>
        <authorList>
            <person name="de Vries R.P."/>
            <person name="Riley R."/>
            <person name="Wiebenga A."/>
            <person name="Aguilar-Osorio G."/>
            <person name="Amillis S."/>
            <person name="Uchima C.A."/>
            <person name="Anderluh G."/>
            <person name="Asadollahi M."/>
            <person name="Askin M."/>
            <person name="Barry K."/>
            <person name="Battaglia E."/>
            <person name="Bayram O."/>
            <person name="Benocci T."/>
            <person name="Braus-Stromeyer S.A."/>
            <person name="Caldana C."/>
            <person name="Canovas D."/>
            <person name="Cerqueira G.C."/>
            <person name="Chen F."/>
            <person name="Chen W."/>
            <person name="Choi C."/>
            <person name="Clum A."/>
            <person name="Dos Santos R.A."/>
            <person name="Damasio A.R."/>
            <person name="Diallinas G."/>
            <person name="Emri T."/>
            <person name="Fekete E."/>
            <person name="Flipphi M."/>
            <person name="Freyberg S."/>
            <person name="Gallo A."/>
            <person name="Gournas C."/>
            <person name="Habgood R."/>
            <person name="Hainaut M."/>
            <person name="Harispe M.L."/>
            <person name="Henrissat B."/>
            <person name="Hilden K.S."/>
            <person name="Hope R."/>
            <person name="Hossain A."/>
            <person name="Karabika E."/>
            <person name="Karaffa L."/>
            <person name="Karanyi Z."/>
            <person name="Krasevec N."/>
            <person name="Kuo A."/>
            <person name="Kusch H."/>
            <person name="LaButti K."/>
            <person name="Lagendijk E.L."/>
            <person name="Lapidus A."/>
            <person name="Levasseur A."/>
            <person name="Lindquist E."/>
            <person name="Lipzen A."/>
            <person name="Logrieco A.F."/>
            <person name="MacCabe A."/>
            <person name="Maekelae M.R."/>
            <person name="Malavazi I."/>
            <person name="Melin P."/>
            <person name="Meyer V."/>
            <person name="Mielnichuk N."/>
            <person name="Miskei M."/>
            <person name="Molnar A.P."/>
            <person name="Mule G."/>
            <person name="Ngan C.Y."/>
            <person name="Orejas M."/>
            <person name="Orosz E."/>
            <person name="Ouedraogo J.P."/>
            <person name="Overkamp K.M."/>
            <person name="Park H.-S."/>
            <person name="Perrone G."/>
            <person name="Piumi F."/>
            <person name="Punt P.J."/>
            <person name="Ram A.F."/>
            <person name="Ramon A."/>
            <person name="Rauscher S."/>
            <person name="Record E."/>
            <person name="Riano-Pachon D.M."/>
            <person name="Robert V."/>
            <person name="Roehrig J."/>
            <person name="Ruller R."/>
            <person name="Salamov A."/>
            <person name="Salih N.S."/>
            <person name="Samson R.A."/>
            <person name="Sandor E."/>
            <person name="Sanguinetti M."/>
            <person name="Schuetze T."/>
            <person name="Sepcic K."/>
            <person name="Shelest E."/>
            <person name="Sherlock G."/>
            <person name="Sophianopoulou V."/>
            <person name="Squina F.M."/>
            <person name="Sun H."/>
            <person name="Susca A."/>
            <person name="Todd R.B."/>
            <person name="Tsang A."/>
            <person name="Unkles S.E."/>
            <person name="van de Wiele N."/>
            <person name="van Rossen-Uffink D."/>
            <person name="Oliveira J.V."/>
            <person name="Vesth T.C."/>
            <person name="Visser J."/>
            <person name="Yu J.-H."/>
            <person name="Zhou M."/>
            <person name="Andersen M.R."/>
            <person name="Archer D.B."/>
            <person name="Baker S.E."/>
            <person name="Benoit I."/>
            <person name="Brakhage A.A."/>
            <person name="Braus G.H."/>
            <person name="Fischer R."/>
            <person name="Frisvad J.C."/>
            <person name="Goldman G.H."/>
            <person name="Houbraken J."/>
            <person name="Oakley B."/>
            <person name="Pocsi I."/>
            <person name="Scazzocchio C."/>
            <person name="Seiboth B."/>
            <person name="vanKuyk P.A."/>
            <person name="Wortman J."/>
            <person name="Dyer P.S."/>
            <person name="Grigoriev I.V."/>
        </authorList>
    </citation>
    <scope>NUCLEOTIDE SEQUENCE [LARGE SCALE GENOMIC DNA]</scope>
    <source>
        <strain evidence="3">ITEM 5010</strain>
    </source>
</reference>
<proteinExistence type="predicted"/>
<evidence type="ECO:0000256" key="1">
    <source>
        <dbReference type="SAM" id="MobiDB-lite"/>
    </source>
</evidence>
<dbReference type="VEuPathDB" id="FungiDB:ASPCADRAFT_126393"/>
<dbReference type="Proteomes" id="UP000188318">
    <property type="component" value="Unassembled WGS sequence"/>
</dbReference>
<protein>
    <submittedName>
        <fullName evidence="2">Uncharacterized protein</fullName>
    </submittedName>
</protein>
<feature type="compositionally biased region" description="Low complexity" evidence="1">
    <location>
        <begin position="395"/>
        <end position="413"/>
    </location>
</feature>
<organism evidence="2 3">
    <name type="scientific">Aspergillus carbonarius (strain ITEM 5010)</name>
    <dbReference type="NCBI Taxonomy" id="602072"/>
    <lineage>
        <taxon>Eukaryota</taxon>
        <taxon>Fungi</taxon>
        <taxon>Dikarya</taxon>
        <taxon>Ascomycota</taxon>
        <taxon>Pezizomycotina</taxon>
        <taxon>Eurotiomycetes</taxon>
        <taxon>Eurotiomycetidae</taxon>
        <taxon>Eurotiales</taxon>
        <taxon>Aspergillaceae</taxon>
        <taxon>Aspergillus</taxon>
        <taxon>Aspergillus subgen. Circumdati</taxon>
    </lineage>
</organism>
<feature type="compositionally biased region" description="Polar residues" evidence="1">
    <location>
        <begin position="33"/>
        <end position="48"/>
    </location>
</feature>
<feature type="compositionally biased region" description="Basic and acidic residues" evidence="1">
    <location>
        <begin position="20"/>
        <end position="29"/>
    </location>
</feature>
<dbReference type="OrthoDB" id="2359117at2759"/>
<feature type="compositionally biased region" description="Polar residues" evidence="1">
    <location>
        <begin position="115"/>
        <end position="138"/>
    </location>
</feature>
<name>A0A1R3RYC3_ASPC5</name>
<feature type="compositionally biased region" description="Polar residues" evidence="1">
    <location>
        <begin position="243"/>
        <end position="252"/>
    </location>
</feature>
<accession>A0A1R3RYC3</accession>
<evidence type="ECO:0000313" key="2">
    <source>
        <dbReference type="EMBL" id="OOF99478.1"/>
    </source>
</evidence>
<dbReference type="EMBL" id="KV907494">
    <property type="protein sequence ID" value="OOF99478.1"/>
    <property type="molecule type" value="Genomic_DNA"/>
</dbReference>
<evidence type="ECO:0000313" key="3">
    <source>
        <dbReference type="Proteomes" id="UP000188318"/>
    </source>
</evidence>
<feature type="compositionally biased region" description="Polar residues" evidence="1">
    <location>
        <begin position="261"/>
        <end position="283"/>
    </location>
</feature>
<feature type="compositionally biased region" description="Low complexity" evidence="1">
    <location>
        <begin position="97"/>
        <end position="109"/>
    </location>
</feature>
<feature type="compositionally biased region" description="Polar residues" evidence="1">
    <location>
        <begin position="429"/>
        <end position="445"/>
    </location>
</feature>
<feature type="region of interest" description="Disordered" evidence="1">
    <location>
        <begin position="243"/>
        <end position="495"/>
    </location>
</feature>
<sequence length="495" mass="52883">MSGSSRLDGRQHVQTLLQIESRDAAETTHSRLGHNSNYDTLGSTSSFPGVSPRSDSLAVDRTPEPPPAQAPAHDRQPSRSPISTGLAPVSQEHLEPSDTQTTSQTQLSPEPSPMSIKSTGQQVMSEALTSDTQPNRSSGLVPGNPDHHVAPKTAGGVKPLADTVRSVDDLDRRRSRSIGSLSRESRIAALSVHLRTRLSYAAAKIEKSRRTHGVQGHLSPSTESLVKIGLLPALGEIEAQRLETSSPGTTMSAPDPPASFNLHTSNGSRLSPVAQSVDGSPPSSHLDPPRSHTSIHLTRPKLAPPADIIASGGSSRRRRPNPNEAIPKLSTSLHRRHRSQQEFGVSRPAIHSEKVLVPGTPPLRPSRTAPYSGAGSHARSSAMEQDAIETLLFMSSPGHSGYHSSSQHSQPHQNVFPSSDPRGSDVRVPQSQDSHASSYRGQSIRGSHGQELGLEAQAGDAIDRMLDQMDSDSDDDIKLASNSSRPDSSERTKYG</sequence>
<feature type="region of interest" description="Disordered" evidence="1">
    <location>
        <begin position="1"/>
        <end position="158"/>
    </location>
</feature>
<dbReference type="OMA" id="RYERSHN"/>
<dbReference type="STRING" id="602072.A0A1R3RYC3"/>